<gene>
    <name evidence="1" type="ORF">H9787_04425</name>
</gene>
<organism evidence="1 2">
    <name type="scientific">Candidatus Oscillibacter excrementigallinarum</name>
    <dbReference type="NCBI Taxonomy" id="2838716"/>
    <lineage>
        <taxon>Bacteria</taxon>
        <taxon>Bacillati</taxon>
        <taxon>Bacillota</taxon>
        <taxon>Clostridia</taxon>
        <taxon>Eubacteriales</taxon>
        <taxon>Oscillospiraceae</taxon>
        <taxon>Oscillibacter</taxon>
    </lineage>
</organism>
<dbReference type="AlphaFoldDB" id="A0A9D2RRQ6"/>
<dbReference type="EMBL" id="DWZJ01000033">
    <property type="protein sequence ID" value="HJB12936.1"/>
    <property type="molecule type" value="Genomic_DNA"/>
</dbReference>
<name>A0A9D2RRQ6_9FIRM</name>
<proteinExistence type="predicted"/>
<reference evidence="1" key="1">
    <citation type="journal article" date="2021" name="PeerJ">
        <title>Extensive microbial diversity within the chicken gut microbiome revealed by metagenomics and culture.</title>
        <authorList>
            <person name="Gilroy R."/>
            <person name="Ravi A."/>
            <person name="Getino M."/>
            <person name="Pursley I."/>
            <person name="Horton D.L."/>
            <person name="Alikhan N.F."/>
            <person name="Baker D."/>
            <person name="Gharbi K."/>
            <person name="Hall N."/>
            <person name="Watson M."/>
            <person name="Adriaenssens E.M."/>
            <person name="Foster-Nyarko E."/>
            <person name="Jarju S."/>
            <person name="Secka A."/>
            <person name="Antonio M."/>
            <person name="Oren A."/>
            <person name="Chaudhuri R.R."/>
            <person name="La Ragione R."/>
            <person name="Hildebrand F."/>
            <person name="Pallen M.J."/>
        </authorList>
    </citation>
    <scope>NUCLEOTIDE SEQUENCE</scope>
    <source>
        <strain evidence="1">ChiBcec18-1249</strain>
    </source>
</reference>
<comment type="caution">
    <text evidence="1">The sequence shown here is derived from an EMBL/GenBank/DDBJ whole genome shotgun (WGS) entry which is preliminary data.</text>
</comment>
<dbReference type="Proteomes" id="UP000823824">
    <property type="component" value="Unassembled WGS sequence"/>
</dbReference>
<protein>
    <submittedName>
        <fullName evidence="1">Uncharacterized protein</fullName>
    </submittedName>
</protein>
<accession>A0A9D2RRQ6</accession>
<evidence type="ECO:0000313" key="2">
    <source>
        <dbReference type="Proteomes" id="UP000823824"/>
    </source>
</evidence>
<evidence type="ECO:0000313" key="1">
    <source>
        <dbReference type="EMBL" id="HJB12936.1"/>
    </source>
</evidence>
<sequence>MFYQMSDFMKWLHEHYIKPYLDTVPVGDYSFHMDMIHNELGYHALESYEKNLEFTAIHAFLLGLRTGRGLPRE</sequence>
<reference evidence="1" key="2">
    <citation type="submission" date="2021-04" db="EMBL/GenBank/DDBJ databases">
        <authorList>
            <person name="Gilroy R."/>
        </authorList>
    </citation>
    <scope>NUCLEOTIDE SEQUENCE</scope>
    <source>
        <strain evidence="1">ChiBcec18-1249</strain>
    </source>
</reference>